<protein>
    <recommendedName>
        <fullName evidence="3">Endonuclease/exonuclease/phosphatase domain-containing protein</fullName>
    </recommendedName>
</protein>
<evidence type="ECO:0000313" key="4">
    <source>
        <dbReference type="EMBL" id="KAG2181215.1"/>
    </source>
</evidence>
<proteinExistence type="inferred from homology"/>
<keyword evidence="5" id="KW-1185">Reference proteome</keyword>
<evidence type="ECO:0000256" key="2">
    <source>
        <dbReference type="ARBA" id="ARBA00022801"/>
    </source>
</evidence>
<dbReference type="Proteomes" id="UP000654370">
    <property type="component" value="Unassembled WGS sequence"/>
</dbReference>
<dbReference type="EMBL" id="JAEPQZ010000005">
    <property type="protein sequence ID" value="KAG2181215.1"/>
    <property type="molecule type" value="Genomic_DNA"/>
</dbReference>
<organism evidence="4 5">
    <name type="scientific">Mortierella isabellina</name>
    <name type="common">Filamentous fungus</name>
    <name type="synonym">Umbelopsis isabellina</name>
    <dbReference type="NCBI Taxonomy" id="91625"/>
    <lineage>
        <taxon>Eukaryota</taxon>
        <taxon>Fungi</taxon>
        <taxon>Fungi incertae sedis</taxon>
        <taxon>Mucoromycota</taxon>
        <taxon>Mucoromycotina</taxon>
        <taxon>Umbelopsidomycetes</taxon>
        <taxon>Umbelopsidales</taxon>
        <taxon>Umbelopsidaceae</taxon>
        <taxon>Umbelopsis</taxon>
    </lineage>
</organism>
<evidence type="ECO:0000256" key="1">
    <source>
        <dbReference type="ARBA" id="ARBA00010774"/>
    </source>
</evidence>
<dbReference type="InterPro" id="IPR036691">
    <property type="entry name" value="Endo/exonu/phosph_ase_sf"/>
</dbReference>
<dbReference type="InterPro" id="IPR005135">
    <property type="entry name" value="Endo/exonuclease/phosphatase"/>
</dbReference>
<dbReference type="GO" id="GO:0006139">
    <property type="term" value="P:nucleobase-containing compound metabolic process"/>
    <property type="evidence" value="ECO:0007669"/>
    <property type="project" value="UniProtKB-ARBA"/>
</dbReference>
<evidence type="ECO:0000313" key="5">
    <source>
        <dbReference type="Proteomes" id="UP000654370"/>
    </source>
</evidence>
<dbReference type="Pfam" id="PF03372">
    <property type="entry name" value="Exo_endo_phos"/>
    <property type="match status" value="1"/>
</dbReference>
<dbReference type="OrthoDB" id="428734at2759"/>
<accession>A0A8H7PWV7</accession>
<sequence>MQYDEIDYDTYKANSPTQVTGNIAQCIALKHNEMDAGLVIGNTHLYWRPQSFYERLRQSTIYIQTTQDILASLRYRHSKMNWSYILAGDLNTTPTDPTYPSVIGKSLTNVQESWLEWSRREIMEDEEIPDNIETAAAPPKPTDVDDNRLIPVKKLQESIRNYPALKSVYSGYGTIDENNVQIHGEPKFTHYGTFFKGTLDYIFISLDTELECRELLRLPNEKDMEPGLPNGFFGSDHIPLMCRFAFT</sequence>
<feature type="domain" description="Endonuclease/exonuclease/phosphatase" evidence="3">
    <location>
        <begin position="67"/>
        <end position="237"/>
    </location>
</feature>
<dbReference type="PANTHER" id="PTHR12121">
    <property type="entry name" value="CARBON CATABOLITE REPRESSOR PROTEIN 4"/>
    <property type="match status" value="1"/>
</dbReference>
<dbReference type="Gene3D" id="3.60.10.10">
    <property type="entry name" value="Endonuclease/exonuclease/phosphatase"/>
    <property type="match status" value="1"/>
</dbReference>
<keyword evidence="2" id="KW-0378">Hydrolase</keyword>
<dbReference type="SUPFAM" id="SSF56219">
    <property type="entry name" value="DNase I-like"/>
    <property type="match status" value="1"/>
</dbReference>
<name>A0A8H7PWV7_MORIS</name>
<dbReference type="PANTHER" id="PTHR12121:SF45">
    <property type="entry name" value="NOCTURNIN"/>
    <property type="match status" value="1"/>
</dbReference>
<reference evidence="4" key="1">
    <citation type="submission" date="2020-12" db="EMBL/GenBank/DDBJ databases">
        <title>Metabolic potential, ecology and presence of endohyphal bacteria is reflected in genomic diversity of Mucoromycotina.</title>
        <authorList>
            <person name="Muszewska A."/>
            <person name="Okrasinska A."/>
            <person name="Steczkiewicz K."/>
            <person name="Drgas O."/>
            <person name="Orlowska M."/>
            <person name="Perlinska-Lenart U."/>
            <person name="Aleksandrzak-Piekarczyk T."/>
            <person name="Szatraj K."/>
            <person name="Zielenkiewicz U."/>
            <person name="Pilsyk S."/>
            <person name="Malc E."/>
            <person name="Mieczkowski P."/>
            <person name="Kruszewska J.S."/>
            <person name="Biernat P."/>
            <person name="Pawlowska J."/>
        </authorList>
    </citation>
    <scope>NUCLEOTIDE SEQUENCE</scope>
    <source>
        <strain evidence="4">WA0000067209</strain>
    </source>
</reference>
<evidence type="ECO:0000259" key="3">
    <source>
        <dbReference type="Pfam" id="PF03372"/>
    </source>
</evidence>
<comment type="caution">
    <text evidence="4">The sequence shown here is derived from an EMBL/GenBank/DDBJ whole genome shotgun (WGS) entry which is preliminary data.</text>
</comment>
<gene>
    <name evidence="4" type="ORF">INT43_008798</name>
</gene>
<dbReference type="GO" id="GO:0000175">
    <property type="term" value="F:3'-5'-RNA exonuclease activity"/>
    <property type="evidence" value="ECO:0007669"/>
    <property type="project" value="TreeGrafter"/>
</dbReference>
<comment type="similarity">
    <text evidence="1">Belongs to the CCR4/nocturin family.</text>
</comment>
<dbReference type="InterPro" id="IPR050410">
    <property type="entry name" value="CCR4/nocturin_mRNA_transcr"/>
</dbReference>
<dbReference type="AlphaFoldDB" id="A0A8H7PWV7"/>